<evidence type="ECO:0000313" key="1">
    <source>
        <dbReference type="EMBL" id="KAI4586268.1"/>
    </source>
</evidence>
<accession>A0ACB9V9G4</accession>
<proteinExistence type="predicted"/>
<reference evidence="1" key="1">
    <citation type="submission" date="2022-03" db="EMBL/GenBank/DDBJ databases">
        <title>Genomic analyses of argali, domestic sheep and their hybrids provide insights into chromosomal evolution, heterosis and genetic basis of agronomic traits.</title>
        <authorList>
            <person name="Li M."/>
        </authorList>
    </citation>
    <scope>NUCLEOTIDE SEQUENCE</scope>
    <source>
        <strain evidence="1">F1 hybrid</strain>
    </source>
</reference>
<dbReference type="Proteomes" id="UP001057279">
    <property type="component" value="Linkage Group LG03"/>
</dbReference>
<keyword evidence="2" id="KW-1185">Reference proteome</keyword>
<sequence length="748" mass="82079">MLWEAQFQVWLFLQLLWAAAVEAPEPGAEVPVVWAQEGAPAQLPCSPTIPLQDLSLPRTRQVTWQHVPESGSAAPTPRGPGPRRYTVLRLAPGGLRIGKLPLQPRVQLEEMGLQRGDFSLWLRPARRADAGEYHAAVRFGNRALACRLRLRVGQAAVTASPPGPLWTSSWVVLNCSFSRPDLPASVHWFRGPGRVPVQESPHHHLVGNFLFLPQVSSSDSGTWGCSLTYRDGFNVSITYNLNVLGLEPQAPLTVYAGAGSKVELPCRLPPGVGIQSSLTAMWTLPGGGPDLLVAGDRGNFTLRLEAVGQAQAGTYTCRIHLQGRQLSATVTLAVITVTPKPYGSSGSLRKPFCEVTPASGQERFVWSPLDKQSQRSSPGPWLLTPDSRPLSQPWQCRLYQGQRLLGTAVYLTELSHPVMLPAGTQGKAVVLGKAGGQAELPCQASQKKNIVFSWKDSSQSKILGSHNSFLHKGNTELSHRVESKKNLWDQGSFPLIIKNLQVTDSGTYTCEVDSKKLEVELKVFGPFQKASETVYVKEGEQAEFSFPLTFEDENLSGELTWQQANKDSSSQSWVTFTLRNREVKVNKTHKDVKLHMGERLPLRLTLQRTLPQYAGSGTLTLDLTKGKLHQKVNLVVMTVTKSPNSLTCEVLGPSPPRLTLNLKLGNQSMKSSNQPKVVTELEPKAGMWQCLLSDQGKVLLESKIEGAAPFQRPGALTTSLLLPGQRQAERMSQIKRLLSEKKTCQCPQ</sequence>
<comment type="caution">
    <text evidence="1">The sequence shown here is derived from an EMBL/GenBank/DDBJ whole genome shotgun (WGS) entry which is preliminary data.</text>
</comment>
<organism evidence="1 2">
    <name type="scientific">Ovis ammon polii x Ovis aries</name>
    <dbReference type="NCBI Taxonomy" id="2918886"/>
    <lineage>
        <taxon>Eukaryota</taxon>
        <taxon>Metazoa</taxon>
        <taxon>Chordata</taxon>
        <taxon>Craniata</taxon>
        <taxon>Vertebrata</taxon>
        <taxon>Euteleostomi</taxon>
        <taxon>Mammalia</taxon>
        <taxon>Eutheria</taxon>
        <taxon>Laurasiatheria</taxon>
        <taxon>Artiodactyla</taxon>
        <taxon>Ruminantia</taxon>
        <taxon>Pecora</taxon>
        <taxon>Bovidae</taxon>
        <taxon>Caprinae</taxon>
        <taxon>Ovis</taxon>
    </lineage>
</organism>
<protein>
    <submittedName>
        <fullName evidence="1">Uncharacterized protein</fullName>
    </submittedName>
</protein>
<evidence type="ECO:0000313" key="2">
    <source>
        <dbReference type="Proteomes" id="UP001057279"/>
    </source>
</evidence>
<gene>
    <name evidence="1" type="ORF">MJG53_004055</name>
</gene>
<dbReference type="EMBL" id="CM043028">
    <property type="protein sequence ID" value="KAI4586268.1"/>
    <property type="molecule type" value="Genomic_DNA"/>
</dbReference>
<name>A0ACB9V9G4_9CETA</name>